<evidence type="ECO:0000313" key="2">
    <source>
        <dbReference type="EMBL" id="EYD70552.1"/>
    </source>
</evidence>
<dbReference type="OrthoDB" id="5291101at2"/>
<organism evidence="2 3">
    <name type="scientific">Limimaricola hongkongensis DSM 17492</name>
    <dbReference type="NCBI Taxonomy" id="1122180"/>
    <lineage>
        <taxon>Bacteria</taxon>
        <taxon>Pseudomonadati</taxon>
        <taxon>Pseudomonadota</taxon>
        <taxon>Alphaproteobacteria</taxon>
        <taxon>Rhodobacterales</taxon>
        <taxon>Paracoccaceae</taxon>
        <taxon>Limimaricola</taxon>
    </lineage>
</organism>
<dbReference type="Gene3D" id="3.90.550.10">
    <property type="entry name" value="Spore Coat Polysaccharide Biosynthesis Protein SpsA, Chain A"/>
    <property type="match status" value="1"/>
</dbReference>
<keyword evidence="2" id="KW-0808">Transferase</keyword>
<dbReference type="PANTHER" id="PTHR43685">
    <property type="entry name" value="GLYCOSYLTRANSFERASE"/>
    <property type="match status" value="1"/>
</dbReference>
<dbReference type="EMBL" id="APGJ01000007">
    <property type="protein sequence ID" value="EYD70552.1"/>
    <property type="molecule type" value="Genomic_DNA"/>
</dbReference>
<dbReference type="Proteomes" id="UP000025047">
    <property type="component" value="Unassembled WGS sequence"/>
</dbReference>
<dbReference type="HOGENOM" id="CLU_025996_25_1_5"/>
<dbReference type="GO" id="GO:0016740">
    <property type="term" value="F:transferase activity"/>
    <property type="evidence" value="ECO:0007669"/>
    <property type="project" value="UniProtKB-KW"/>
</dbReference>
<dbReference type="PATRIC" id="fig|1122180.6.peg.2171"/>
<proteinExistence type="predicted"/>
<comment type="caution">
    <text evidence="2">The sequence shown here is derived from an EMBL/GenBank/DDBJ whole genome shotgun (WGS) entry which is preliminary data.</text>
</comment>
<dbReference type="SUPFAM" id="SSF53448">
    <property type="entry name" value="Nucleotide-diphospho-sugar transferases"/>
    <property type="match status" value="1"/>
</dbReference>
<accession>A0A017H7V0</accession>
<sequence>MSTLSLIVTGFDVGPWISAALDSAARVLRPGDELIVVDDASRDDGPAKIRAFGASGRLAPGVAFRPILLGRNTPGGVGPAANIGMAAARGDIVAFLDGDDWIEAAGFDAARDRFAAELAEESPADVLIANYLEWHEIDGHDRRPADAGRWAGAETLEGPQARDLALSLIAVPWRKLYRRGFLDAHGLRFPEGDFFFEDNPFHWSVLRAARRILFCDRVICRHRIARPGQTMTSRGTELLAFFTHYDTITADLGRGDRALRVQAMRWLVGNMTWHMERLSPAAIAPWLAAAQPALSGFSRRAWAQEVRPTISPWVAEIMDAIRAGDLTRAELRLLTRATARQEAHLERQLGKLRGDLDALRAARGETTIPEARLQELTSAFAALSVAART</sequence>
<gene>
    <name evidence="2" type="ORF">Lokhon_02186</name>
</gene>
<dbReference type="PANTHER" id="PTHR43685:SF2">
    <property type="entry name" value="GLYCOSYLTRANSFERASE 2-LIKE DOMAIN-CONTAINING PROTEIN"/>
    <property type="match status" value="1"/>
</dbReference>
<dbReference type="CDD" id="cd00761">
    <property type="entry name" value="Glyco_tranf_GTA_type"/>
    <property type="match status" value="1"/>
</dbReference>
<feature type="domain" description="Glycosyltransferase 2-like" evidence="1">
    <location>
        <begin position="5"/>
        <end position="103"/>
    </location>
</feature>
<dbReference type="STRING" id="1122180.Lokhon_02186"/>
<evidence type="ECO:0000259" key="1">
    <source>
        <dbReference type="Pfam" id="PF00535"/>
    </source>
</evidence>
<dbReference type="InterPro" id="IPR001173">
    <property type="entry name" value="Glyco_trans_2-like"/>
</dbReference>
<reference evidence="2 3" key="1">
    <citation type="submission" date="2013-03" db="EMBL/GenBank/DDBJ databases">
        <authorList>
            <person name="Fiebig A."/>
            <person name="Goeker M."/>
            <person name="Klenk H.-P.P."/>
        </authorList>
    </citation>
    <scope>NUCLEOTIDE SEQUENCE [LARGE SCALE GENOMIC DNA]</scope>
    <source>
        <strain evidence="2 3">DSM 17492</strain>
    </source>
</reference>
<evidence type="ECO:0000313" key="3">
    <source>
        <dbReference type="Proteomes" id="UP000025047"/>
    </source>
</evidence>
<dbReference type="eggNOG" id="COG1216">
    <property type="taxonomic scope" value="Bacteria"/>
</dbReference>
<dbReference type="Pfam" id="PF00535">
    <property type="entry name" value="Glycos_transf_2"/>
    <property type="match status" value="1"/>
</dbReference>
<dbReference type="InterPro" id="IPR029044">
    <property type="entry name" value="Nucleotide-diphossugar_trans"/>
</dbReference>
<protein>
    <submittedName>
        <fullName evidence="2">Glycosyl transferase</fullName>
    </submittedName>
</protein>
<dbReference type="InterPro" id="IPR050834">
    <property type="entry name" value="Glycosyltransf_2"/>
</dbReference>
<dbReference type="AlphaFoldDB" id="A0A017H7V0"/>
<name>A0A017H7V0_9RHOB</name>
<dbReference type="RefSeq" id="WP_017929927.1">
    <property type="nucleotide sequence ID" value="NZ_KB823006.1"/>
</dbReference>
<keyword evidence="3" id="KW-1185">Reference proteome</keyword>